<dbReference type="RefSeq" id="WP_135182368.1">
    <property type="nucleotide sequence ID" value="NZ_JADGKZ010000012.1"/>
</dbReference>
<accession>A0A4Y9J8Y2</accession>
<organism evidence="1 2">
    <name type="scientific">Streptococcus cuniculi</name>
    <dbReference type="NCBI Taxonomy" id="1432788"/>
    <lineage>
        <taxon>Bacteria</taxon>
        <taxon>Bacillati</taxon>
        <taxon>Bacillota</taxon>
        <taxon>Bacilli</taxon>
        <taxon>Lactobacillales</taxon>
        <taxon>Streptococcaceae</taxon>
        <taxon>Streptococcus</taxon>
    </lineage>
</organism>
<evidence type="ECO:0000313" key="1">
    <source>
        <dbReference type="EMBL" id="TFU97352.1"/>
    </source>
</evidence>
<name>A0A4Y9J8Y2_9STRE</name>
<dbReference type="AlphaFoldDB" id="A0A4Y9J8Y2"/>
<protein>
    <submittedName>
        <fullName evidence="1">Uncharacterized protein</fullName>
    </submittedName>
</protein>
<dbReference type="EMBL" id="SPPD01000012">
    <property type="protein sequence ID" value="TFU97352.1"/>
    <property type="molecule type" value="Genomic_DNA"/>
</dbReference>
<sequence length="114" mass="12975">MSTTAQIGILRETRTATLIEVASDGYPDYMKPLLKDHYNTLEKVKELLANGNLMYLDETLKASPKDTVITTIGCLQFVSSASDIDTGRLVDYQYIFKEEDTRWYIIDNGEFKPL</sequence>
<evidence type="ECO:0000313" key="2">
    <source>
        <dbReference type="Proteomes" id="UP000297253"/>
    </source>
</evidence>
<dbReference type="Proteomes" id="UP000297253">
    <property type="component" value="Unassembled WGS sequence"/>
</dbReference>
<proteinExistence type="predicted"/>
<gene>
    <name evidence="1" type="ORF">E4T82_08290</name>
</gene>
<comment type="caution">
    <text evidence="1">The sequence shown here is derived from an EMBL/GenBank/DDBJ whole genome shotgun (WGS) entry which is preliminary data.</text>
</comment>
<reference evidence="1 2" key="1">
    <citation type="submission" date="2019-03" db="EMBL/GenBank/DDBJ databases">
        <title>Diversity of the mouse oral microbiome.</title>
        <authorList>
            <person name="Joseph S."/>
            <person name="Aduse-Opoku J."/>
            <person name="Curtis M."/>
            <person name="Wade W."/>
            <person name="Hashim A."/>
        </authorList>
    </citation>
    <scope>NUCLEOTIDE SEQUENCE [LARGE SCALE GENOMIC DNA]</scope>
    <source>
        <strain evidence="1 2">WM131</strain>
    </source>
</reference>